<name>A0A7S4GB77_9EUGL</name>
<proteinExistence type="predicted"/>
<dbReference type="EMBL" id="HBJA01123235">
    <property type="protein sequence ID" value="CAE0831163.1"/>
    <property type="molecule type" value="Transcribed_RNA"/>
</dbReference>
<protein>
    <submittedName>
        <fullName evidence="1">Uncharacterized protein</fullName>
    </submittedName>
</protein>
<gene>
    <name evidence="1" type="ORF">EGYM00163_LOCUS42445</name>
</gene>
<dbReference type="AlphaFoldDB" id="A0A7S4GB77"/>
<organism evidence="1">
    <name type="scientific">Eutreptiella gymnastica</name>
    <dbReference type="NCBI Taxonomy" id="73025"/>
    <lineage>
        <taxon>Eukaryota</taxon>
        <taxon>Discoba</taxon>
        <taxon>Euglenozoa</taxon>
        <taxon>Euglenida</taxon>
        <taxon>Spirocuta</taxon>
        <taxon>Euglenophyceae</taxon>
        <taxon>Eutreptiales</taxon>
        <taxon>Eutreptiaceae</taxon>
        <taxon>Eutreptiella</taxon>
    </lineage>
</organism>
<reference evidence="1" key="1">
    <citation type="submission" date="2021-01" db="EMBL/GenBank/DDBJ databases">
        <authorList>
            <person name="Corre E."/>
            <person name="Pelletier E."/>
            <person name="Niang G."/>
            <person name="Scheremetjew M."/>
            <person name="Finn R."/>
            <person name="Kale V."/>
            <person name="Holt S."/>
            <person name="Cochrane G."/>
            <person name="Meng A."/>
            <person name="Brown T."/>
            <person name="Cohen L."/>
        </authorList>
    </citation>
    <scope>NUCLEOTIDE SEQUENCE</scope>
    <source>
        <strain evidence="1">CCMP1594</strain>
    </source>
</reference>
<evidence type="ECO:0000313" key="1">
    <source>
        <dbReference type="EMBL" id="CAE0831163.1"/>
    </source>
</evidence>
<sequence length="141" mass="15869">MLRRPRVCILCGAAECECALGVWIVDKISQCTDLAELEAFEAERRTDWFGVSRDEERAFVELQNQFALRFQQLVLESKAFSSTTERLERLERQFDGLLLAISSLKAQRVTDARMSTNGCKMCVCALSSQGCSLLSGESDFK</sequence>
<accession>A0A7S4GB77</accession>